<reference evidence="14" key="1">
    <citation type="submission" date="2019-03" db="EMBL/GenBank/DDBJ databases">
        <title>Snf2 controls pulcherriminic acid biosynthesis and connects pigmentation and antifungal activity of the yeast Metschnikowia pulcherrima.</title>
        <authorList>
            <person name="Gore-Lloyd D."/>
            <person name="Sumann I."/>
            <person name="Brachmann A.O."/>
            <person name="Schneeberger K."/>
            <person name="Ortiz-Merino R.A."/>
            <person name="Moreno-Beltran M."/>
            <person name="Schlaefli M."/>
            <person name="Kirner P."/>
            <person name="Santos Kron A."/>
            <person name="Wolfe K.H."/>
            <person name="Piel J."/>
            <person name="Ahrens C.H."/>
            <person name="Henk D."/>
            <person name="Freimoser F.M."/>
        </authorList>
    </citation>
    <scope>NUCLEOTIDE SEQUENCE [LARGE SCALE GENOMIC DNA]</scope>
    <source>
        <strain evidence="14">APC 1.2</strain>
    </source>
</reference>
<dbReference type="PANTHER" id="PTHR31030">
    <property type="entry name" value="PLASMA MEMBRANE FUSION PROTEIN PRM1"/>
    <property type="match status" value="1"/>
</dbReference>
<accession>A0A4P6XM92</accession>
<comment type="subcellular location">
    <subcellularLocation>
        <location evidence="2 11">Cell membrane</location>
        <topology evidence="2 11">Multi-pass membrane protein</topology>
    </subcellularLocation>
</comment>
<feature type="compositionally biased region" description="Polar residues" evidence="12">
    <location>
        <begin position="685"/>
        <end position="695"/>
    </location>
</feature>
<keyword evidence="14" id="KW-1185">Reference proteome</keyword>
<evidence type="ECO:0000313" key="14">
    <source>
        <dbReference type="Proteomes" id="UP000292447"/>
    </source>
</evidence>
<keyword evidence="8 11" id="KW-1133">Transmembrane helix</keyword>
<proteinExistence type="inferred from homology"/>
<dbReference type="GO" id="GO:0005886">
    <property type="term" value="C:plasma membrane"/>
    <property type="evidence" value="ECO:0007669"/>
    <property type="project" value="UniProtKB-SubCell"/>
</dbReference>
<comment type="caution">
    <text evidence="11">Lacks conserved residue(s) required for the propagation of feature annotation.</text>
</comment>
<keyword evidence="6 11" id="KW-0812">Transmembrane</keyword>
<gene>
    <name evidence="13" type="ORF">METSCH_C03470</name>
</gene>
<evidence type="ECO:0000256" key="12">
    <source>
        <dbReference type="SAM" id="MobiDB-lite"/>
    </source>
</evidence>
<dbReference type="EMBL" id="CP034458">
    <property type="protein sequence ID" value="QBM88380.1"/>
    <property type="molecule type" value="Genomic_DNA"/>
</dbReference>
<keyword evidence="10" id="KW-0325">Glycoprotein</keyword>
<dbReference type="Proteomes" id="UP000292447">
    <property type="component" value="Chromosome III"/>
</dbReference>
<evidence type="ECO:0000256" key="11">
    <source>
        <dbReference type="RuleBase" id="RU366035"/>
    </source>
</evidence>
<dbReference type="InterPro" id="IPR026777">
    <property type="entry name" value="PRM1"/>
</dbReference>
<evidence type="ECO:0000256" key="6">
    <source>
        <dbReference type="ARBA" id="ARBA00022692"/>
    </source>
</evidence>
<dbReference type="GO" id="GO:0043332">
    <property type="term" value="C:mating projection tip"/>
    <property type="evidence" value="ECO:0007669"/>
    <property type="project" value="UniProtKB-UniRule"/>
</dbReference>
<feature type="transmembrane region" description="Helical" evidence="11">
    <location>
        <begin position="20"/>
        <end position="44"/>
    </location>
</feature>
<keyword evidence="5 11" id="KW-1003">Cell membrane</keyword>
<evidence type="ECO:0000256" key="8">
    <source>
        <dbReference type="ARBA" id="ARBA00022989"/>
    </source>
</evidence>
<keyword evidence="9 11" id="KW-0472">Membrane</keyword>
<name>A0A4P6XM92_9ASCO</name>
<evidence type="ECO:0000256" key="10">
    <source>
        <dbReference type="ARBA" id="ARBA00023180"/>
    </source>
</evidence>
<evidence type="ECO:0000256" key="2">
    <source>
        <dbReference type="ARBA" id="ARBA00004651"/>
    </source>
</evidence>
<evidence type="ECO:0000256" key="7">
    <source>
        <dbReference type="ARBA" id="ARBA00022971"/>
    </source>
</evidence>
<evidence type="ECO:0000256" key="4">
    <source>
        <dbReference type="ARBA" id="ARBA00017621"/>
    </source>
</evidence>
<keyword evidence="7 11" id="KW-0184">Conjugation</keyword>
<evidence type="ECO:0000313" key="13">
    <source>
        <dbReference type="EMBL" id="QBM88380.1"/>
    </source>
</evidence>
<comment type="similarity">
    <text evidence="3 11">Belongs to the PRM1 family.</text>
</comment>
<dbReference type="PANTHER" id="PTHR31030:SF1">
    <property type="entry name" value="PLASMA MEMBRANE FUSION PROTEIN PRM1"/>
    <property type="match status" value="1"/>
</dbReference>
<protein>
    <recommendedName>
        <fullName evidence="4 11">Plasma membrane fusion protein PRM1</fullName>
    </recommendedName>
</protein>
<feature type="transmembrane region" description="Helical" evidence="11">
    <location>
        <begin position="584"/>
        <end position="606"/>
    </location>
</feature>
<feature type="region of interest" description="Disordered" evidence="12">
    <location>
        <begin position="665"/>
        <end position="695"/>
    </location>
</feature>
<sequence>MRHYLNLAETLLQAWLDQTVLFMALLTLKVYFFSSALISAISLLSEASLPLCRRLESLASEMEKAPEQMSRLTSLVVKTMAQNVHVLVAKLVYLAAAVAKSIVSLLLELYLGTLTCLITALVKGTLELVSDILEDITTAVQTAINAVLKEFNLALSGLSSVINTVTTAVNAVESLFTSSDKSSVSNNINKVNLTVASLTSISIPTTWIGDIEELADEVPDFEDVLSNVSSVLTLPITHFTEDFANTTFNFTLADSDLTQNTSKLMQAPKFAATLINVKKIAVSTHELGNTTTQSVCDDVEVVLKEAVLVTQACADYIILGLCVGTVVYAVVAWILAYFRIRKRARLFTSLAGINDSTEAGNAVGQYEHGFMAIFTSRWSPQMQWLYSFVASPNLRTCLFFGILGWSMVLLQFITLQQAAKVLSRILDNGVVSSQTKSQLVAKFGEYLDNTQDSLDDAVDEVNQALFSSIHNTTSLILSEIDNFQTSVNDTINGVFGDSFLAKPLRTIIYCTIGRKIDTIEQGLEWIERNTVFEAPTMNKTEMQAIFSNLAQDVSQTQLGIAGNIVSAVQSIIHAQKRALWKESFIATAFVAVWAVYLAIGLLLLAYQKGSDSTTPDVISDQRAVAHVISWPSQLDAEAHRAYKYPYKDPYRAVYPPAQDETESSLSKTLEMGLASQERDERLNPLAQTSHRNNIR</sequence>
<comment type="function">
    <text evidence="1 11">Involved in cell fusion during mating by stabilizing the plasma membrane fusion event.</text>
</comment>
<organism evidence="13 14">
    <name type="scientific">Metschnikowia aff. pulcherrima</name>
    <dbReference type="NCBI Taxonomy" id="2163413"/>
    <lineage>
        <taxon>Eukaryota</taxon>
        <taxon>Fungi</taxon>
        <taxon>Dikarya</taxon>
        <taxon>Ascomycota</taxon>
        <taxon>Saccharomycotina</taxon>
        <taxon>Pichiomycetes</taxon>
        <taxon>Metschnikowiaceae</taxon>
        <taxon>Metschnikowia</taxon>
    </lineage>
</organism>
<feature type="transmembrane region" description="Helical" evidence="11">
    <location>
        <begin position="316"/>
        <end position="338"/>
    </location>
</feature>
<evidence type="ECO:0000256" key="5">
    <source>
        <dbReference type="ARBA" id="ARBA00022475"/>
    </source>
</evidence>
<evidence type="ECO:0000256" key="3">
    <source>
        <dbReference type="ARBA" id="ARBA00010780"/>
    </source>
</evidence>
<dbReference type="GO" id="GO:0032220">
    <property type="term" value="P:plasma membrane fusion involved in cytogamy"/>
    <property type="evidence" value="ECO:0007669"/>
    <property type="project" value="TreeGrafter"/>
</dbReference>
<dbReference type="AlphaFoldDB" id="A0A4P6XM92"/>
<evidence type="ECO:0000256" key="9">
    <source>
        <dbReference type="ARBA" id="ARBA00023136"/>
    </source>
</evidence>
<dbReference type="STRING" id="2163413.A0A4P6XM92"/>
<evidence type="ECO:0000256" key="1">
    <source>
        <dbReference type="ARBA" id="ARBA00002512"/>
    </source>
</evidence>